<dbReference type="EMBL" id="VVIM01000011">
    <property type="protein sequence ID" value="KAB0791709.1"/>
    <property type="molecule type" value="Genomic_DNA"/>
</dbReference>
<protein>
    <recommendedName>
        <fullName evidence="1">COMM domain-containing protein 3</fullName>
    </recommendedName>
</protein>
<evidence type="ECO:0000313" key="5">
    <source>
        <dbReference type="EMBL" id="KAB0791709.1"/>
    </source>
</evidence>
<dbReference type="PANTHER" id="PTHR31159">
    <property type="entry name" value="COMM DOMAIN-CONTAINING PROTEIN 3"/>
    <property type="match status" value="1"/>
</dbReference>
<dbReference type="Proteomes" id="UP000327044">
    <property type="component" value="Unassembled WGS sequence"/>
</dbReference>
<reference evidence="5 6" key="2">
    <citation type="journal article" date="2018" name="Elife">
        <title>Firefly genomes illuminate parallel origins of bioluminescence in beetles.</title>
        <authorList>
            <person name="Fallon T.R."/>
            <person name="Lower S.E."/>
            <person name="Chang C.H."/>
            <person name="Bessho-Uehara M."/>
            <person name="Martin G.J."/>
            <person name="Bewick A.J."/>
            <person name="Behringer M."/>
            <person name="Debat H.J."/>
            <person name="Wong I."/>
            <person name="Day J.C."/>
            <person name="Suvorov A."/>
            <person name="Silva C.J."/>
            <person name="Stanger-Hall K.F."/>
            <person name="Hall D.W."/>
            <person name="Schmitz R.J."/>
            <person name="Nelson D.R."/>
            <person name="Lewis S.M."/>
            <person name="Shigenobu S."/>
            <person name="Bybee S.M."/>
            <person name="Larracuente A.M."/>
            <person name="Oba Y."/>
            <person name="Weng J.K."/>
        </authorList>
    </citation>
    <scope>NUCLEOTIDE SEQUENCE [LARGE SCALE GENOMIC DNA]</scope>
    <source>
        <strain evidence="5">1611_PpyrPB1</strain>
        <tissue evidence="5">Whole body</tissue>
    </source>
</reference>
<proteinExistence type="inferred from homology"/>
<evidence type="ECO:0000259" key="3">
    <source>
        <dbReference type="PROSITE" id="PS51269"/>
    </source>
</evidence>
<dbReference type="AlphaFoldDB" id="A0A1Y1MLU1"/>
<feature type="domain" description="COMM" evidence="3">
    <location>
        <begin position="126"/>
        <end position="199"/>
    </location>
</feature>
<dbReference type="PROSITE" id="PS51269">
    <property type="entry name" value="COMM"/>
    <property type="match status" value="1"/>
</dbReference>
<accession>A0A1Y1MLU1</accession>
<reference evidence="4" key="1">
    <citation type="journal article" date="2016" name="Sci. Rep.">
        <title>Molecular characterization of firefly nuptial gifts: a multi-omics approach sheds light on postcopulatory sexual selection.</title>
        <authorList>
            <person name="Al-Wathiqui N."/>
            <person name="Fallon T.R."/>
            <person name="South A."/>
            <person name="Weng J.K."/>
            <person name="Lewis S.M."/>
        </authorList>
    </citation>
    <scope>NUCLEOTIDE SEQUENCE</scope>
</reference>
<evidence type="ECO:0000256" key="1">
    <source>
        <dbReference type="ARBA" id="ARBA00016548"/>
    </source>
</evidence>
<dbReference type="Pfam" id="PF07258">
    <property type="entry name" value="COMM_domain"/>
    <property type="match status" value="1"/>
</dbReference>
<comment type="similarity">
    <text evidence="2">Belongs to the COMM domain-containing protein 3 family.</text>
</comment>
<keyword evidence="6" id="KW-1185">Reference proteome</keyword>
<dbReference type="GO" id="GO:0006814">
    <property type="term" value="P:sodium ion transport"/>
    <property type="evidence" value="ECO:0007669"/>
    <property type="project" value="InterPro"/>
</dbReference>
<dbReference type="EMBL" id="GEZM01027696">
    <property type="protein sequence ID" value="JAV86643.1"/>
    <property type="molecule type" value="Transcribed_RNA"/>
</dbReference>
<evidence type="ECO:0000313" key="4">
    <source>
        <dbReference type="EMBL" id="JAV86643.1"/>
    </source>
</evidence>
<dbReference type="Pfam" id="PF21672">
    <property type="entry name" value="COMM_HN"/>
    <property type="match status" value="1"/>
</dbReference>
<dbReference type="OrthoDB" id="1917519at2759"/>
<dbReference type="InterPro" id="IPR017920">
    <property type="entry name" value="COMM"/>
</dbReference>
<evidence type="ECO:0000256" key="2">
    <source>
        <dbReference type="ARBA" id="ARBA00093469"/>
    </source>
</evidence>
<dbReference type="InParanoid" id="A0A1Y1MLU1"/>
<gene>
    <name evidence="5" type="ORF">PPYR_03509</name>
</gene>
<dbReference type="PANTHER" id="PTHR31159:SF1">
    <property type="entry name" value="COMM DOMAIN-CONTAINING PROTEIN 3"/>
    <property type="match status" value="1"/>
</dbReference>
<dbReference type="FunCoup" id="A0A1Y1MLU1">
    <property type="interactions" value="12"/>
</dbReference>
<evidence type="ECO:0000313" key="6">
    <source>
        <dbReference type="Proteomes" id="UP000327044"/>
    </source>
</evidence>
<name>A0A1Y1MLU1_PHOPY</name>
<dbReference type="InterPro" id="IPR037355">
    <property type="entry name" value="COMMD3"/>
</dbReference>
<reference evidence="5" key="3">
    <citation type="submission" date="2019-08" db="EMBL/GenBank/DDBJ databases">
        <authorList>
            <consortium name="Photinus pyralis genome working group"/>
            <person name="Fallon T.R."/>
            <person name="Sander Lower S.E."/>
            <person name="Weng J.-K."/>
        </authorList>
    </citation>
    <scope>NUCLEOTIDE SEQUENCE</scope>
    <source>
        <strain evidence="5">1611_PpyrPB1</strain>
        <tissue evidence="5">Whole body</tissue>
    </source>
</reference>
<organism evidence="4">
    <name type="scientific">Photinus pyralis</name>
    <name type="common">Common eastern firefly</name>
    <name type="synonym">Lampyris pyralis</name>
    <dbReference type="NCBI Taxonomy" id="7054"/>
    <lineage>
        <taxon>Eukaryota</taxon>
        <taxon>Metazoa</taxon>
        <taxon>Ecdysozoa</taxon>
        <taxon>Arthropoda</taxon>
        <taxon>Hexapoda</taxon>
        <taxon>Insecta</taxon>
        <taxon>Pterygota</taxon>
        <taxon>Neoptera</taxon>
        <taxon>Endopterygota</taxon>
        <taxon>Coleoptera</taxon>
        <taxon>Polyphaga</taxon>
        <taxon>Elateriformia</taxon>
        <taxon>Elateroidea</taxon>
        <taxon>Lampyridae</taxon>
        <taxon>Lampyrinae</taxon>
        <taxon>Photinus</taxon>
    </lineage>
</organism>
<sequence>MVFRLEIKMNITEELKNRVKFIGTSPIKDDLFKQLLEHNFSTLTGKPENLSVLYNSKPDLIKEAHAILMTISAEFGRHDLTKEEVRSFLIDCNFSTGRAAVFSELYDRNKRDLQVALGKIGSHPPHIVDAEWKIDYIVKASNLDHSEGPIFRIALVTSKFDEDSGSKGIERVYFTCNGQELQDLVYKLKDAVRHCQRLTSE</sequence>